<dbReference type="Pfam" id="PF10604">
    <property type="entry name" value="Polyketide_cyc2"/>
    <property type="match status" value="1"/>
</dbReference>
<proteinExistence type="predicted"/>
<dbReference type="Gene3D" id="3.30.530.20">
    <property type="match status" value="1"/>
</dbReference>
<reference evidence="1 2" key="1">
    <citation type="submission" date="2011-05" db="EMBL/GenBank/DDBJ databases">
        <title>Complete sequence of Isoptericola variabilis 225.</title>
        <authorList>
            <consortium name="US DOE Joint Genome Institute"/>
            <person name="Lucas S."/>
            <person name="Han J."/>
            <person name="Lapidus A."/>
            <person name="Cheng J.-F."/>
            <person name="Goodwin L."/>
            <person name="Pitluck S."/>
            <person name="Peters L."/>
            <person name="Mikhailova N."/>
            <person name="Zeytun A."/>
            <person name="Han C."/>
            <person name="Tapia R."/>
            <person name="Land M."/>
            <person name="Hauser L."/>
            <person name="Kyrpides N."/>
            <person name="Ivanova N."/>
            <person name="Pagani I."/>
            <person name="Siebers A."/>
            <person name="Allgaier M."/>
            <person name="Thelen M."/>
            <person name="Hugenholtz P."/>
            <person name="Gladden J."/>
            <person name="Woyke T."/>
        </authorList>
    </citation>
    <scope>NUCLEOTIDE SEQUENCE [LARGE SCALE GENOMIC DNA]</scope>
    <source>
        <strain evidence="2">225</strain>
    </source>
</reference>
<keyword evidence="2" id="KW-1185">Reference proteome</keyword>
<organism evidence="2">
    <name type="scientific">Isoptericola variabilis (strain 225)</name>
    <dbReference type="NCBI Taxonomy" id="743718"/>
    <lineage>
        <taxon>Bacteria</taxon>
        <taxon>Bacillati</taxon>
        <taxon>Actinomycetota</taxon>
        <taxon>Actinomycetes</taxon>
        <taxon>Micrococcales</taxon>
        <taxon>Promicromonosporaceae</taxon>
        <taxon>Isoptericola</taxon>
    </lineage>
</organism>
<dbReference type="RefSeq" id="WP_013839665.1">
    <property type="nucleotide sequence ID" value="NC_015588.1"/>
</dbReference>
<name>F6FTB0_ISOV2</name>
<dbReference type="HOGENOM" id="CLU_123373_1_0_11"/>
<evidence type="ECO:0000313" key="1">
    <source>
        <dbReference type="EMBL" id="AEG45274.1"/>
    </source>
</evidence>
<dbReference type="InterPro" id="IPR023393">
    <property type="entry name" value="START-like_dom_sf"/>
</dbReference>
<dbReference type="SUPFAM" id="SSF55961">
    <property type="entry name" value="Bet v1-like"/>
    <property type="match status" value="1"/>
</dbReference>
<dbReference type="Proteomes" id="UP000009236">
    <property type="component" value="Chromosome"/>
</dbReference>
<protein>
    <submittedName>
        <fullName evidence="1">Polyketide cyclase/dehydrase</fullName>
    </submittedName>
</protein>
<accession>F6FTB0</accession>
<evidence type="ECO:0000313" key="2">
    <source>
        <dbReference type="Proteomes" id="UP000009236"/>
    </source>
</evidence>
<dbReference type="eggNOG" id="COG2867">
    <property type="taxonomic scope" value="Bacteria"/>
</dbReference>
<dbReference type="EMBL" id="CP002810">
    <property type="protein sequence ID" value="AEG45274.1"/>
    <property type="molecule type" value="Genomic_DNA"/>
</dbReference>
<dbReference type="AlphaFoldDB" id="F6FTB0"/>
<dbReference type="STRING" id="743718.Isova_2570"/>
<dbReference type="InterPro" id="IPR019587">
    <property type="entry name" value="Polyketide_cyclase/dehydratase"/>
</dbReference>
<sequence>MRVESARLVPVEASVAYAWVADPRTHPRWIPLTRFDGGMRSGPEVGDEFTMVSGPRVRRGARGLADRMVVEELTRPSTAAGRVGRTRLRKLGPVLLGDAGFDVVPVDAGRCRVVWWEEAYLAGPVPRAVTDPAVGLFLRALMGVSLARLNRRLARGAR</sequence>
<gene>
    <name evidence="1" type="ordered locus">Isova_2570</name>
</gene>
<dbReference type="KEGG" id="iva:Isova_2570"/>